<dbReference type="Proteomes" id="UP000618319">
    <property type="component" value="Unassembled WGS sequence"/>
</dbReference>
<reference evidence="1 2" key="1">
    <citation type="submission" date="2018-02" db="EMBL/GenBank/DDBJ databases">
        <title>Sphingobacterium KA21.</title>
        <authorList>
            <person name="Vasarhelyi B.M."/>
            <person name="Deshmukh S."/>
            <person name="Balint B."/>
            <person name="Kukolya J."/>
        </authorList>
    </citation>
    <scope>NUCLEOTIDE SEQUENCE [LARGE SCALE GENOMIC DNA]</scope>
    <source>
        <strain evidence="1 2">Ka21</strain>
    </source>
</reference>
<name>A0ABR9T7Q0_9SPHI</name>
<proteinExistence type="predicted"/>
<evidence type="ECO:0008006" key="3">
    <source>
        <dbReference type="Google" id="ProtNLM"/>
    </source>
</evidence>
<organism evidence="1 2">
    <name type="scientific">Sphingobacterium pedocola</name>
    <dbReference type="NCBI Taxonomy" id="2082722"/>
    <lineage>
        <taxon>Bacteria</taxon>
        <taxon>Pseudomonadati</taxon>
        <taxon>Bacteroidota</taxon>
        <taxon>Sphingobacteriia</taxon>
        <taxon>Sphingobacteriales</taxon>
        <taxon>Sphingobacteriaceae</taxon>
        <taxon>Sphingobacterium</taxon>
    </lineage>
</organism>
<dbReference type="EMBL" id="PSKQ01000018">
    <property type="protein sequence ID" value="MBE8720682.1"/>
    <property type="molecule type" value="Genomic_DNA"/>
</dbReference>
<accession>A0ABR9T7Q0</accession>
<evidence type="ECO:0000313" key="2">
    <source>
        <dbReference type="Proteomes" id="UP000618319"/>
    </source>
</evidence>
<sequence length="71" mass="8382">MERTSLLSLLGLLFFHNSKNTSIESKFTTTKKHVFQHQYFHILFTKNGTKFIFTRTTTKRSAIFPINKTKK</sequence>
<keyword evidence="2" id="KW-1185">Reference proteome</keyword>
<protein>
    <recommendedName>
        <fullName evidence="3">Secreted protein</fullName>
    </recommendedName>
</protein>
<gene>
    <name evidence="1" type="ORF">C4F40_08085</name>
</gene>
<evidence type="ECO:0000313" key="1">
    <source>
        <dbReference type="EMBL" id="MBE8720682.1"/>
    </source>
</evidence>
<comment type="caution">
    <text evidence="1">The sequence shown here is derived from an EMBL/GenBank/DDBJ whole genome shotgun (WGS) entry which is preliminary data.</text>
</comment>